<reference evidence="3 4" key="1">
    <citation type="submission" date="2021-03" db="EMBL/GenBank/DDBJ databases">
        <title>Sequencing the genomes of 1000 actinobacteria strains.</title>
        <authorList>
            <person name="Klenk H.-P."/>
        </authorList>
    </citation>
    <scope>NUCLEOTIDE SEQUENCE [LARGE SCALE GENOMIC DNA]</scope>
    <source>
        <strain evidence="3 4">DSM 14566</strain>
    </source>
</reference>
<sequence>MTEHSAPSTQSTDRNPTVFVTLQARDAAGLIGFLTDVLGFVLTARYDDGDRVAHAELVRPDGRGGVMLGSHTGDSTWSREPGSAGSYVVVSDIDALYQQVLEQQADVVMPLEGTPYGSREFAVRDPEGNLWSVGTYPGEPLPTAAS</sequence>
<dbReference type="InterPro" id="IPR004360">
    <property type="entry name" value="Glyas_Fos-R_dOase_dom"/>
</dbReference>
<feature type="region of interest" description="Disordered" evidence="1">
    <location>
        <begin position="62"/>
        <end position="81"/>
    </location>
</feature>
<dbReference type="Gene3D" id="3.30.720.110">
    <property type="match status" value="1"/>
</dbReference>
<name>A0ABS4X1A1_9MICO</name>
<dbReference type="EMBL" id="JAGIOD010000001">
    <property type="protein sequence ID" value="MBP2382225.1"/>
    <property type="molecule type" value="Genomic_DNA"/>
</dbReference>
<protein>
    <submittedName>
        <fullName evidence="3">Glyoxalase superfamily protein PhnB</fullName>
    </submittedName>
</protein>
<dbReference type="Proteomes" id="UP001519290">
    <property type="component" value="Unassembled WGS sequence"/>
</dbReference>
<proteinExistence type="predicted"/>
<dbReference type="PANTHER" id="PTHR34109:SF1">
    <property type="entry name" value="VOC DOMAIN-CONTAINING PROTEIN"/>
    <property type="match status" value="1"/>
</dbReference>
<evidence type="ECO:0000256" key="1">
    <source>
        <dbReference type="SAM" id="MobiDB-lite"/>
    </source>
</evidence>
<comment type="caution">
    <text evidence="3">The sequence shown here is derived from an EMBL/GenBank/DDBJ whole genome shotgun (WGS) entry which is preliminary data.</text>
</comment>
<dbReference type="InterPro" id="IPR029068">
    <property type="entry name" value="Glyas_Bleomycin-R_OHBP_Dase"/>
</dbReference>
<dbReference type="PROSITE" id="PS51819">
    <property type="entry name" value="VOC"/>
    <property type="match status" value="1"/>
</dbReference>
<dbReference type="Pfam" id="PF00903">
    <property type="entry name" value="Glyoxalase"/>
    <property type="match status" value="1"/>
</dbReference>
<feature type="domain" description="VOC" evidence="2">
    <location>
        <begin position="16"/>
        <end position="136"/>
    </location>
</feature>
<gene>
    <name evidence="3" type="ORF">JOF43_002182</name>
</gene>
<dbReference type="Gene3D" id="3.30.720.120">
    <property type="match status" value="1"/>
</dbReference>
<dbReference type="SUPFAM" id="SSF54593">
    <property type="entry name" value="Glyoxalase/Bleomycin resistance protein/Dihydroxybiphenyl dioxygenase"/>
    <property type="match status" value="1"/>
</dbReference>
<dbReference type="RefSeq" id="WP_209901944.1">
    <property type="nucleotide sequence ID" value="NZ_BAAAJW010000003.1"/>
</dbReference>
<evidence type="ECO:0000259" key="2">
    <source>
        <dbReference type="PROSITE" id="PS51819"/>
    </source>
</evidence>
<evidence type="ECO:0000313" key="3">
    <source>
        <dbReference type="EMBL" id="MBP2382225.1"/>
    </source>
</evidence>
<evidence type="ECO:0000313" key="4">
    <source>
        <dbReference type="Proteomes" id="UP001519290"/>
    </source>
</evidence>
<accession>A0ABS4X1A1</accession>
<organism evidence="3 4">
    <name type="scientific">Brachybacterium sacelli</name>
    <dbReference type="NCBI Taxonomy" id="173364"/>
    <lineage>
        <taxon>Bacteria</taxon>
        <taxon>Bacillati</taxon>
        <taxon>Actinomycetota</taxon>
        <taxon>Actinomycetes</taxon>
        <taxon>Micrococcales</taxon>
        <taxon>Dermabacteraceae</taxon>
        <taxon>Brachybacterium</taxon>
    </lineage>
</organism>
<keyword evidence="4" id="KW-1185">Reference proteome</keyword>
<dbReference type="PANTHER" id="PTHR34109">
    <property type="entry name" value="BNAUNNG04460D PROTEIN-RELATED"/>
    <property type="match status" value="1"/>
</dbReference>
<dbReference type="InterPro" id="IPR037523">
    <property type="entry name" value="VOC_core"/>
</dbReference>